<proteinExistence type="predicted"/>
<evidence type="ECO:0000313" key="1">
    <source>
        <dbReference type="EMBL" id="DAF89329.1"/>
    </source>
</evidence>
<organism evidence="1">
    <name type="scientific">Podoviridae sp. ctIyI17</name>
    <dbReference type="NCBI Taxonomy" id="2825241"/>
    <lineage>
        <taxon>Viruses</taxon>
        <taxon>Duplodnaviria</taxon>
        <taxon>Heunggongvirae</taxon>
        <taxon>Uroviricota</taxon>
        <taxon>Caudoviricetes</taxon>
    </lineage>
</organism>
<dbReference type="EMBL" id="BK016007">
    <property type="protein sequence ID" value="DAF89329.1"/>
    <property type="molecule type" value="Genomic_DNA"/>
</dbReference>
<name>A0A8S5U4C8_9CAUD</name>
<reference evidence="1" key="1">
    <citation type="journal article" date="2021" name="Proc. Natl. Acad. Sci. U.S.A.">
        <title>A Catalog of Tens of Thousands of Viruses from Human Metagenomes Reveals Hidden Associations with Chronic Diseases.</title>
        <authorList>
            <person name="Tisza M.J."/>
            <person name="Buck C.B."/>
        </authorList>
    </citation>
    <scope>NUCLEOTIDE SEQUENCE</scope>
    <source>
        <strain evidence="1">CtIyI17</strain>
    </source>
</reference>
<accession>A0A8S5U4C8</accession>
<protein>
    <submittedName>
        <fullName evidence="1">Uncharacterized protein</fullName>
    </submittedName>
</protein>
<sequence length="262" mass="29140">MGNLSNRFTLRDGRTYLTGYPRWPGVHNLNDPAYSGYDTLYIGAETPDQNQYFIIGPGCPTIDTPKISAYDEDNGFDEPVILSPGLHVFSLVEGRVEHTLTTDTPNILATLAAYADTFSATHAAQAPKIISVANNETITFDFPNNQYQPGRDFLPDFDISSGNRWTPTLILPVGNFAAQIGAPHNGYAISGSQPYPGVSVYVDDVEKKAAFTQYFTMPVLFEYGPRYHYQSSLAIGQHWYDTCYYFRLINLINLARQPGDPT</sequence>